<name>A0ABQ9UVV4_SAGOE</name>
<comment type="caution">
    <text evidence="2">The sequence shown here is derived from an EMBL/GenBank/DDBJ whole genome shotgun (WGS) entry which is preliminary data.</text>
</comment>
<sequence length="155" mass="17031">MRHKHDGTHLRNNLEHCRLRRTNHPAYTTNVLQTPPTSTAPQRRQWRCRCPRPADLSADALDLADLAEGATEVPSLQMTALTSETQGGRTGKPQRRAPPYTDHTADAPDAADLSADAPDLDLTECAADSPSVPPMTGHSRGRNSPRKHWVGMDKL</sequence>
<feature type="compositionally biased region" description="Polar residues" evidence="1">
    <location>
        <begin position="74"/>
        <end position="87"/>
    </location>
</feature>
<reference evidence="2 3" key="1">
    <citation type="submission" date="2023-05" db="EMBL/GenBank/DDBJ databases">
        <title>B98-5 Cell Line De Novo Hybrid Assembly: An Optical Mapping Approach.</title>
        <authorList>
            <person name="Kananen K."/>
            <person name="Auerbach J.A."/>
            <person name="Kautto E."/>
            <person name="Blachly J.S."/>
        </authorList>
    </citation>
    <scope>NUCLEOTIDE SEQUENCE [LARGE SCALE GENOMIC DNA]</scope>
    <source>
        <strain evidence="2">B95-8</strain>
        <tissue evidence="2">Cell line</tissue>
    </source>
</reference>
<protein>
    <submittedName>
        <fullName evidence="2">Uncharacterized protein</fullName>
    </submittedName>
</protein>
<evidence type="ECO:0000256" key="1">
    <source>
        <dbReference type="SAM" id="MobiDB-lite"/>
    </source>
</evidence>
<proteinExistence type="predicted"/>
<dbReference type="EMBL" id="JASSZA010000010">
    <property type="protein sequence ID" value="KAK2101222.1"/>
    <property type="molecule type" value="Genomic_DNA"/>
</dbReference>
<keyword evidence="3" id="KW-1185">Reference proteome</keyword>
<feature type="compositionally biased region" description="Low complexity" evidence="1">
    <location>
        <begin position="97"/>
        <end position="117"/>
    </location>
</feature>
<gene>
    <name evidence="2" type="ORF">P7K49_022570</name>
</gene>
<feature type="compositionally biased region" description="Basic residues" evidence="1">
    <location>
        <begin position="139"/>
        <end position="149"/>
    </location>
</feature>
<organism evidence="2 3">
    <name type="scientific">Saguinus oedipus</name>
    <name type="common">Cotton-top tamarin</name>
    <name type="synonym">Oedipomidas oedipus</name>
    <dbReference type="NCBI Taxonomy" id="9490"/>
    <lineage>
        <taxon>Eukaryota</taxon>
        <taxon>Metazoa</taxon>
        <taxon>Chordata</taxon>
        <taxon>Craniata</taxon>
        <taxon>Vertebrata</taxon>
        <taxon>Euteleostomi</taxon>
        <taxon>Mammalia</taxon>
        <taxon>Eutheria</taxon>
        <taxon>Euarchontoglires</taxon>
        <taxon>Primates</taxon>
        <taxon>Haplorrhini</taxon>
        <taxon>Platyrrhini</taxon>
        <taxon>Cebidae</taxon>
        <taxon>Callitrichinae</taxon>
        <taxon>Saguinus</taxon>
    </lineage>
</organism>
<evidence type="ECO:0000313" key="2">
    <source>
        <dbReference type="EMBL" id="KAK2101222.1"/>
    </source>
</evidence>
<feature type="region of interest" description="Disordered" evidence="1">
    <location>
        <begin position="71"/>
        <end position="155"/>
    </location>
</feature>
<dbReference type="Proteomes" id="UP001266305">
    <property type="component" value="Unassembled WGS sequence"/>
</dbReference>
<evidence type="ECO:0000313" key="3">
    <source>
        <dbReference type="Proteomes" id="UP001266305"/>
    </source>
</evidence>
<accession>A0ABQ9UVV4</accession>